<keyword evidence="5 6" id="KW-0472">Membrane</keyword>
<evidence type="ECO:0000256" key="1">
    <source>
        <dbReference type="ARBA" id="ARBA00004651"/>
    </source>
</evidence>
<dbReference type="RefSeq" id="WP_150441340.1">
    <property type="nucleotide sequence ID" value="NZ_VYKL01000026.1"/>
</dbReference>
<evidence type="ECO:0000256" key="5">
    <source>
        <dbReference type="ARBA" id="ARBA00023136"/>
    </source>
</evidence>
<keyword evidence="8" id="KW-1185">Reference proteome</keyword>
<feature type="transmembrane region" description="Helical" evidence="6">
    <location>
        <begin position="273"/>
        <end position="292"/>
    </location>
</feature>
<keyword evidence="2" id="KW-1003">Cell membrane</keyword>
<feature type="transmembrane region" description="Helical" evidence="6">
    <location>
        <begin position="46"/>
        <end position="73"/>
    </location>
</feature>
<feature type="transmembrane region" description="Helical" evidence="6">
    <location>
        <begin position="169"/>
        <end position="196"/>
    </location>
</feature>
<dbReference type="PANTHER" id="PTHR10010:SF46">
    <property type="entry name" value="SODIUM-DEPENDENT PHOSPHATE TRANSPORT PROTEIN 2B"/>
    <property type="match status" value="1"/>
</dbReference>
<dbReference type="NCBIfam" id="TIGR00704">
    <property type="entry name" value="NaPi_cotrn_rel"/>
    <property type="match status" value="1"/>
</dbReference>
<reference evidence="7 8" key="1">
    <citation type="submission" date="2019-09" db="EMBL/GenBank/DDBJ databases">
        <title>Whole genome sequences of isolates from the Mars Exploration Rovers.</title>
        <authorList>
            <person name="Seuylemezian A."/>
            <person name="Vaishampayan P."/>
        </authorList>
    </citation>
    <scope>NUCLEOTIDE SEQUENCE [LARGE SCALE GENOMIC DNA]</scope>
    <source>
        <strain evidence="7 8">MER_TA_151</strain>
    </source>
</reference>
<evidence type="ECO:0000313" key="7">
    <source>
        <dbReference type="EMBL" id="KAA9021814.1"/>
    </source>
</evidence>
<dbReference type="GO" id="GO:0005886">
    <property type="term" value="C:plasma membrane"/>
    <property type="evidence" value="ECO:0007669"/>
    <property type="project" value="UniProtKB-SubCell"/>
</dbReference>
<evidence type="ECO:0000256" key="6">
    <source>
        <dbReference type="SAM" id="Phobius"/>
    </source>
</evidence>
<dbReference type="NCBIfam" id="NF037997">
    <property type="entry name" value="Na_Pi_symport"/>
    <property type="match status" value="1"/>
</dbReference>
<feature type="transmembrane region" description="Helical" evidence="6">
    <location>
        <begin position="241"/>
        <end position="261"/>
    </location>
</feature>
<comment type="subcellular location">
    <subcellularLocation>
        <location evidence="1">Cell membrane</location>
        <topology evidence="1">Multi-pass membrane protein</topology>
    </subcellularLocation>
</comment>
<protein>
    <submittedName>
        <fullName evidence="7">Na/Pi cotransporter family protein</fullName>
    </submittedName>
</protein>
<keyword evidence="4 6" id="KW-1133">Transmembrane helix</keyword>
<organism evidence="7 8">
    <name type="scientific">Niallia endozanthoxylica</name>
    <dbReference type="NCBI Taxonomy" id="2036016"/>
    <lineage>
        <taxon>Bacteria</taxon>
        <taxon>Bacillati</taxon>
        <taxon>Bacillota</taxon>
        <taxon>Bacilli</taxon>
        <taxon>Bacillales</taxon>
        <taxon>Bacillaceae</taxon>
        <taxon>Niallia</taxon>
    </lineage>
</organism>
<accession>A0A5J5HLV3</accession>
<evidence type="ECO:0000313" key="8">
    <source>
        <dbReference type="Proteomes" id="UP000326671"/>
    </source>
</evidence>
<comment type="caution">
    <text evidence="7">The sequence shown here is derived from an EMBL/GenBank/DDBJ whole genome shotgun (WGS) entry which is preliminary data.</text>
</comment>
<sequence length="308" mass="32669">MVLIVFILLICLFIFGMSLLRKGLLNLSGDSLKIWLTKVTDAPWKGVIAGIIVTCILQSSSAVMIIAIGLIAARMLTFPQSIGIILGTNIGTTFTAELITFDIEAFLIPLMVLAILFLFTGKKKPQSIGLVLLGISFLFTAMGGFEYLAGPLKEIGIIDQFLLSLKDSYLLSVLAGAVITGIIQSSTATTGIIMGFLSHGAIEIDTGVAILLGSNIGTCVDALLAAIGSGREARLTAYAHIWLNVIGVAAFFPFIGVLSEWGTQLATSADVQLAHISVLFNVICSILVLPFAEGFGKLIIRIHDPRGT</sequence>
<feature type="transmembrane region" description="Helical" evidence="6">
    <location>
        <begin position="208"/>
        <end position="229"/>
    </location>
</feature>
<dbReference type="AlphaFoldDB" id="A0A5J5HLV3"/>
<name>A0A5J5HLV3_9BACI</name>
<evidence type="ECO:0000256" key="4">
    <source>
        <dbReference type="ARBA" id="ARBA00022989"/>
    </source>
</evidence>
<evidence type="ECO:0000256" key="3">
    <source>
        <dbReference type="ARBA" id="ARBA00022692"/>
    </source>
</evidence>
<feature type="transmembrane region" description="Helical" evidence="6">
    <location>
        <begin position="127"/>
        <end position="148"/>
    </location>
</feature>
<dbReference type="OrthoDB" id="9763003at2"/>
<dbReference type="Pfam" id="PF02690">
    <property type="entry name" value="Na_Pi_cotrans"/>
    <property type="match status" value="2"/>
</dbReference>
<keyword evidence="3 6" id="KW-0812">Transmembrane</keyword>
<proteinExistence type="predicted"/>
<feature type="transmembrane region" description="Helical" evidence="6">
    <location>
        <begin position="94"/>
        <end position="121"/>
    </location>
</feature>
<dbReference type="Proteomes" id="UP000326671">
    <property type="component" value="Unassembled WGS sequence"/>
</dbReference>
<gene>
    <name evidence="7" type="ORF">F4V44_17755</name>
</gene>
<dbReference type="PANTHER" id="PTHR10010">
    <property type="entry name" value="SOLUTE CARRIER FAMILY 34 SODIUM PHOSPHATE , MEMBER 2-RELATED"/>
    <property type="match status" value="1"/>
</dbReference>
<dbReference type="InterPro" id="IPR003841">
    <property type="entry name" value="Na/Pi_transpt"/>
</dbReference>
<dbReference type="InterPro" id="IPR004633">
    <property type="entry name" value="NaPi_cotrn-rel/YqeW-like"/>
</dbReference>
<dbReference type="GO" id="GO:0005436">
    <property type="term" value="F:sodium:phosphate symporter activity"/>
    <property type="evidence" value="ECO:0007669"/>
    <property type="project" value="InterPro"/>
</dbReference>
<dbReference type="GO" id="GO:0044341">
    <property type="term" value="P:sodium-dependent phosphate transport"/>
    <property type="evidence" value="ECO:0007669"/>
    <property type="project" value="InterPro"/>
</dbReference>
<dbReference type="EMBL" id="VYKL01000026">
    <property type="protein sequence ID" value="KAA9021814.1"/>
    <property type="molecule type" value="Genomic_DNA"/>
</dbReference>
<evidence type="ECO:0000256" key="2">
    <source>
        <dbReference type="ARBA" id="ARBA00022475"/>
    </source>
</evidence>